<protein>
    <submittedName>
        <fullName evidence="4">N-acetylmuramoyl-L-alanine amidase</fullName>
        <ecNumber evidence="4">3.5.1.28</ecNumber>
    </submittedName>
</protein>
<name>A0A150KST8_9BACI</name>
<dbReference type="GO" id="GO:0009253">
    <property type="term" value="P:peptidoglycan catabolic process"/>
    <property type="evidence" value="ECO:0007669"/>
    <property type="project" value="InterPro"/>
</dbReference>
<dbReference type="OrthoDB" id="9763643at2"/>
<dbReference type="InterPro" id="IPR007730">
    <property type="entry name" value="SPOR-like_dom"/>
</dbReference>
<organism evidence="4 5">
    <name type="scientific">Heyndrickxia sporothermodurans</name>
    <dbReference type="NCBI Taxonomy" id="46224"/>
    <lineage>
        <taxon>Bacteria</taxon>
        <taxon>Bacillati</taxon>
        <taxon>Bacillota</taxon>
        <taxon>Bacilli</taxon>
        <taxon>Bacillales</taxon>
        <taxon>Bacillaceae</taxon>
        <taxon>Heyndrickxia</taxon>
    </lineage>
</organism>
<keyword evidence="5" id="KW-1185">Reference proteome</keyword>
<dbReference type="Gene3D" id="3.40.630.40">
    <property type="entry name" value="Zn-dependent exopeptidases"/>
    <property type="match status" value="1"/>
</dbReference>
<dbReference type="AlphaFoldDB" id="A0A150KST8"/>
<evidence type="ECO:0000313" key="4">
    <source>
        <dbReference type="EMBL" id="KYD02621.1"/>
    </source>
</evidence>
<gene>
    <name evidence="4" type="ORF">B4102_0215</name>
</gene>
<dbReference type="PROSITE" id="PS51724">
    <property type="entry name" value="SPOR"/>
    <property type="match status" value="1"/>
</dbReference>
<evidence type="ECO:0000259" key="3">
    <source>
        <dbReference type="PROSITE" id="PS51724"/>
    </source>
</evidence>
<dbReference type="GO" id="GO:0042834">
    <property type="term" value="F:peptidoglycan binding"/>
    <property type="evidence" value="ECO:0007669"/>
    <property type="project" value="InterPro"/>
</dbReference>
<dbReference type="Gene3D" id="3.30.70.1070">
    <property type="entry name" value="Sporulation related repeat"/>
    <property type="match status" value="1"/>
</dbReference>
<dbReference type="PATRIC" id="fig|46224.3.peg.3577"/>
<dbReference type="EC" id="3.5.1.28" evidence="4"/>
<comment type="caution">
    <text evidence="4">The sequence shown here is derived from an EMBL/GenBank/DDBJ whole genome shotgun (WGS) entry which is preliminary data.</text>
</comment>
<feature type="compositionally biased region" description="Basic and acidic residues" evidence="2">
    <location>
        <begin position="192"/>
        <end position="212"/>
    </location>
</feature>
<accession>A0A150KST8</accession>
<sequence>MKIAIDAGHGYNTAGKRVPDGSMREWEFNNATALKVRDLLKDYENVEVLLTHDTTGKTDVPLTTRTNKANNWKADVLVSIHANALDDKWSSAHGIETWIYTSIKNGSETYKLAENLQSALIKETGLANRGVKKGDLHMVRETHMPAALVECGFMSNKDEAKLLKSDAYRQKCAQAIVEGLVKQYKLKKKAVKKEEPKKETPMKATPKKDGKLSKVQVGAFSDPKNAEKLAAELKKKGYKPFITKQ</sequence>
<dbReference type="RefSeq" id="WP_066232593.1">
    <property type="nucleotide sequence ID" value="NZ_LQYN01000071.1"/>
</dbReference>
<dbReference type="InterPro" id="IPR002508">
    <property type="entry name" value="MurNAc-LAA_cat"/>
</dbReference>
<evidence type="ECO:0000256" key="2">
    <source>
        <dbReference type="SAM" id="MobiDB-lite"/>
    </source>
</evidence>
<dbReference type="STRING" id="46224.B4102_0215"/>
<dbReference type="PANTHER" id="PTHR30404:SF0">
    <property type="entry name" value="N-ACETYLMURAMOYL-L-ALANINE AMIDASE AMIC"/>
    <property type="match status" value="1"/>
</dbReference>
<dbReference type="InterPro" id="IPR036680">
    <property type="entry name" value="SPOR-like_sf"/>
</dbReference>
<dbReference type="Proteomes" id="UP000075666">
    <property type="component" value="Unassembled WGS sequence"/>
</dbReference>
<dbReference type="InterPro" id="IPR050695">
    <property type="entry name" value="N-acetylmuramoyl_amidase_3"/>
</dbReference>
<feature type="domain" description="SPOR" evidence="3">
    <location>
        <begin position="207"/>
        <end position="245"/>
    </location>
</feature>
<dbReference type="PANTHER" id="PTHR30404">
    <property type="entry name" value="N-ACETYLMURAMOYL-L-ALANINE AMIDASE"/>
    <property type="match status" value="1"/>
</dbReference>
<dbReference type="GO" id="GO:0008745">
    <property type="term" value="F:N-acetylmuramoyl-L-alanine amidase activity"/>
    <property type="evidence" value="ECO:0007669"/>
    <property type="project" value="UniProtKB-EC"/>
</dbReference>
<feature type="region of interest" description="Disordered" evidence="2">
    <location>
        <begin position="190"/>
        <end position="217"/>
    </location>
</feature>
<reference evidence="4 5" key="1">
    <citation type="submission" date="2016-01" db="EMBL/GenBank/DDBJ databases">
        <title>Genome Sequences of Twelve Sporeforming Bacillus Species Isolated from Foods.</title>
        <authorList>
            <person name="Berendsen E.M."/>
            <person name="Wells-Bennik M.H."/>
            <person name="Krawcyk A.O."/>
            <person name="De Jong A."/>
            <person name="Holsappel S."/>
            <person name="Eijlander R.T."/>
            <person name="Kuipers O.P."/>
        </authorList>
    </citation>
    <scope>NUCLEOTIDE SEQUENCE [LARGE SCALE GENOMIC DNA]</scope>
    <source>
        <strain evidence="4 5">B4102</strain>
    </source>
</reference>
<dbReference type="Pfam" id="PF01520">
    <property type="entry name" value="Amidase_3"/>
    <property type="match status" value="1"/>
</dbReference>
<dbReference type="SUPFAM" id="SSF110997">
    <property type="entry name" value="Sporulation related repeat"/>
    <property type="match status" value="1"/>
</dbReference>
<dbReference type="SMART" id="SM00646">
    <property type="entry name" value="Ami_3"/>
    <property type="match status" value="1"/>
</dbReference>
<dbReference type="SUPFAM" id="SSF53187">
    <property type="entry name" value="Zn-dependent exopeptidases"/>
    <property type="match status" value="1"/>
</dbReference>
<keyword evidence="1 4" id="KW-0378">Hydrolase</keyword>
<proteinExistence type="predicted"/>
<evidence type="ECO:0000313" key="5">
    <source>
        <dbReference type="Proteomes" id="UP000075666"/>
    </source>
</evidence>
<evidence type="ECO:0000256" key="1">
    <source>
        <dbReference type="ARBA" id="ARBA00022801"/>
    </source>
</evidence>
<dbReference type="Pfam" id="PF05036">
    <property type="entry name" value="SPOR"/>
    <property type="match status" value="1"/>
</dbReference>
<dbReference type="CDD" id="cd02696">
    <property type="entry name" value="MurNAc-LAA"/>
    <property type="match status" value="1"/>
</dbReference>
<dbReference type="EMBL" id="LQYN01000071">
    <property type="protein sequence ID" value="KYD02621.1"/>
    <property type="molecule type" value="Genomic_DNA"/>
</dbReference>
<dbReference type="GO" id="GO:0030288">
    <property type="term" value="C:outer membrane-bounded periplasmic space"/>
    <property type="evidence" value="ECO:0007669"/>
    <property type="project" value="TreeGrafter"/>
</dbReference>